<dbReference type="AlphaFoldDB" id="A0A0E9QTN3"/>
<protein>
    <submittedName>
        <fullName evidence="1">Uncharacterized protein</fullName>
    </submittedName>
</protein>
<organism evidence="1">
    <name type="scientific">Anguilla anguilla</name>
    <name type="common">European freshwater eel</name>
    <name type="synonym">Muraena anguilla</name>
    <dbReference type="NCBI Taxonomy" id="7936"/>
    <lineage>
        <taxon>Eukaryota</taxon>
        <taxon>Metazoa</taxon>
        <taxon>Chordata</taxon>
        <taxon>Craniata</taxon>
        <taxon>Vertebrata</taxon>
        <taxon>Euteleostomi</taxon>
        <taxon>Actinopterygii</taxon>
        <taxon>Neopterygii</taxon>
        <taxon>Teleostei</taxon>
        <taxon>Anguilliformes</taxon>
        <taxon>Anguillidae</taxon>
        <taxon>Anguilla</taxon>
    </lineage>
</organism>
<evidence type="ECO:0000313" key="1">
    <source>
        <dbReference type="EMBL" id="JAH19453.1"/>
    </source>
</evidence>
<sequence>MVIMFKSGQAANLPQGTHTIHSHTHSYGQFESPISLPACLWTIPIPATCLFCFI</sequence>
<name>A0A0E9QTN3_ANGAN</name>
<accession>A0A0E9QTN3</accession>
<reference evidence="1" key="1">
    <citation type="submission" date="2014-11" db="EMBL/GenBank/DDBJ databases">
        <authorList>
            <person name="Amaro Gonzalez C."/>
        </authorList>
    </citation>
    <scope>NUCLEOTIDE SEQUENCE</scope>
</reference>
<dbReference type="EMBL" id="GBXM01089124">
    <property type="protein sequence ID" value="JAH19453.1"/>
    <property type="molecule type" value="Transcribed_RNA"/>
</dbReference>
<proteinExistence type="predicted"/>
<reference evidence="1" key="2">
    <citation type="journal article" date="2015" name="Fish Shellfish Immunol.">
        <title>Early steps in the European eel (Anguilla anguilla)-Vibrio vulnificus interaction in the gills: Role of the RtxA13 toxin.</title>
        <authorList>
            <person name="Callol A."/>
            <person name="Pajuelo D."/>
            <person name="Ebbesson L."/>
            <person name="Teles M."/>
            <person name="MacKenzie S."/>
            <person name="Amaro C."/>
        </authorList>
    </citation>
    <scope>NUCLEOTIDE SEQUENCE</scope>
</reference>